<dbReference type="SUPFAM" id="SSF54060">
    <property type="entry name" value="His-Me finger endonucleases"/>
    <property type="match status" value="1"/>
</dbReference>
<dbReference type="InterPro" id="IPR044925">
    <property type="entry name" value="His-Me_finger_sf"/>
</dbReference>
<gene>
    <name evidence="5" type="ORF">SAMN05216580_1042</name>
</gene>
<evidence type="ECO:0000313" key="6">
    <source>
        <dbReference type="Proteomes" id="UP000243063"/>
    </source>
</evidence>
<dbReference type="Pfam" id="PF04231">
    <property type="entry name" value="Endonuclease_1"/>
    <property type="match status" value="1"/>
</dbReference>
<evidence type="ECO:0000256" key="4">
    <source>
        <dbReference type="SAM" id="SignalP"/>
    </source>
</evidence>
<name>A0A1H2F6B5_9GAMM</name>
<keyword evidence="3" id="KW-0378">Hydrolase</keyword>
<dbReference type="AlphaFoldDB" id="A0A1H2F6B5"/>
<keyword evidence="6" id="KW-1185">Reference proteome</keyword>
<evidence type="ECO:0000256" key="1">
    <source>
        <dbReference type="ARBA" id="ARBA00006429"/>
    </source>
</evidence>
<organism evidence="5 6">
    <name type="scientific">Geopseudomonas guangdongensis</name>
    <dbReference type="NCBI Taxonomy" id="1245526"/>
    <lineage>
        <taxon>Bacteria</taxon>
        <taxon>Pseudomonadati</taxon>
        <taxon>Pseudomonadota</taxon>
        <taxon>Gammaproteobacteria</taxon>
        <taxon>Pseudomonadales</taxon>
        <taxon>Pseudomonadaceae</taxon>
        <taxon>Geopseudomonas</taxon>
    </lineage>
</organism>
<protein>
    <submittedName>
        <fullName evidence="5">Deoxyribonuclease-1</fullName>
    </submittedName>
</protein>
<feature type="signal peptide" evidence="4">
    <location>
        <begin position="1"/>
        <end position="26"/>
    </location>
</feature>
<dbReference type="EMBL" id="LT629780">
    <property type="protein sequence ID" value="SDU02835.1"/>
    <property type="molecule type" value="Genomic_DNA"/>
</dbReference>
<sequence length="268" mass="30066">MTHSSAKKLLALVAILLSALFTLVSSDDPAPRTFQEAKKIAREIYTDEGRTFYCGCRYQGNRVDLDSCGYVPRKNAQRAARIEWEHVVPAWVIGHQRQCWKNGGRDNCTRNDPVFARAEADLHNLVPAIGEVNGDRSNFPLTMLDAQPSQYGRCAMVVDFKARKAMPPEHSRGAVARTYLYMHERYGLRLSDQDRQLYEAWHRMYAVGAAERRRNQDIACQMGWGNPWVGEVDMGQCPGHNPLGGMLAGLFGTAKALALEEVGGLLRR</sequence>
<evidence type="ECO:0000256" key="2">
    <source>
        <dbReference type="ARBA" id="ARBA00022722"/>
    </source>
</evidence>
<keyword evidence="4" id="KW-0732">Signal</keyword>
<evidence type="ECO:0000313" key="5">
    <source>
        <dbReference type="EMBL" id="SDU02835.1"/>
    </source>
</evidence>
<accession>A0A1H2F6B5</accession>
<keyword evidence="2" id="KW-0540">Nuclease</keyword>
<dbReference type="STRING" id="1245526.SAMN05216580_1042"/>
<feature type="chain" id="PRO_5009273655" evidence="4">
    <location>
        <begin position="27"/>
        <end position="268"/>
    </location>
</feature>
<dbReference type="InterPro" id="IPR007346">
    <property type="entry name" value="Endonuclease-I"/>
</dbReference>
<dbReference type="OrthoDB" id="9800417at2"/>
<dbReference type="GO" id="GO:0016787">
    <property type="term" value="F:hydrolase activity"/>
    <property type="evidence" value="ECO:0007669"/>
    <property type="project" value="UniProtKB-KW"/>
</dbReference>
<reference evidence="6" key="1">
    <citation type="submission" date="2016-10" db="EMBL/GenBank/DDBJ databases">
        <authorList>
            <person name="Varghese N."/>
            <person name="Submissions S."/>
        </authorList>
    </citation>
    <scope>NUCLEOTIDE SEQUENCE [LARGE SCALE GENOMIC DNA]</scope>
    <source>
        <strain evidence="6">CCTCC 2012022</strain>
    </source>
</reference>
<comment type="similarity">
    <text evidence="1">Belongs to the EndA/NucM nuclease family.</text>
</comment>
<dbReference type="PANTHER" id="PTHR33607:SF2">
    <property type="entry name" value="ENDONUCLEASE-1"/>
    <property type="match status" value="1"/>
</dbReference>
<dbReference type="GO" id="GO:0004518">
    <property type="term" value="F:nuclease activity"/>
    <property type="evidence" value="ECO:0007669"/>
    <property type="project" value="UniProtKB-KW"/>
</dbReference>
<evidence type="ECO:0000256" key="3">
    <source>
        <dbReference type="ARBA" id="ARBA00022801"/>
    </source>
</evidence>
<proteinExistence type="inferred from homology"/>
<dbReference type="Proteomes" id="UP000243063">
    <property type="component" value="Chromosome I"/>
</dbReference>
<dbReference type="PANTHER" id="PTHR33607">
    <property type="entry name" value="ENDONUCLEASE-1"/>
    <property type="match status" value="1"/>
</dbReference>